<sequence length="173" mass="19687">MNNLICALHRSRSLVLICVAILAYSAWPELIGRLQQERIVRDVFAMTPFRAVTVTQQIALPDRIVSMGDMVKVQCDFDWLTGYITFDDGSRERVRVDTTVEDTIRQPGNRPPMPEAQAWGPWSLTVREPLPIEGARPEPVWWDIFAAHKDCPFGPDRQINHFAGGPWRSSSLE</sequence>
<comment type="caution">
    <text evidence="1">The sequence shown here is derived from an EMBL/GenBank/DDBJ whole genome shotgun (WGS) entry which is preliminary data.</text>
</comment>
<dbReference type="RefSeq" id="WP_226747842.1">
    <property type="nucleotide sequence ID" value="NZ_JAJATZ010000003.1"/>
</dbReference>
<keyword evidence="2" id="KW-1185">Reference proteome</keyword>
<name>A0ABS8BTP1_9RHOB</name>
<dbReference type="Proteomes" id="UP001138961">
    <property type="component" value="Unassembled WGS sequence"/>
</dbReference>
<protein>
    <submittedName>
        <fullName evidence="1">Uncharacterized protein</fullName>
    </submittedName>
</protein>
<evidence type="ECO:0000313" key="2">
    <source>
        <dbReference type="Proteomes" id="UP001138961"/>
    </source>
</evidence>
<gene>
    <name evidence="1" type="ORF">LGQ03_07150</name>
</gene>
<evidence type="ECO:0000313" key="1">
    <source>
        <dbReference type="EMBL" id="MCB5199012.1"/>
    </source>
</evidence>
<organism evidence="1 2">
    <name type="scientific">Loktanella gaetbuli</name>
    <dbReference type="NCBI Taxonomy" id="2881335"/>
    <lineage>
        <taxon>Bacteria</taxon>
        <taxon>Pseudomonadati</taxon>
        <taxon>Pseudomonadota</taxon>
        <taxon>Alphaproteobacteria</taxon>
        <taxon>Rhodobacterales</taxon>
        <taxon>Roseobacteraceae</taxon>
        <taxon>Loktanella</taxon>
    </lineage>
</organism>
<reference evidence="1" key="1">
    <citation type="submission" date="2021-10" db="EMBL/GenBank/DDBJ databases">
        <title>Loktanella gaetbuli sp. nov., isolated from a tidal flat.</title>
        <authorList>
            <person name="Park S."/>
            <person name="Yoon J.-H."/>
        </authorList>
    </citation>
    <scope>NUCLEOTIDE SEQUENCE</scope>
    <source>
        <strain evidence="1">TSTF-M6</strain>
    </source>
</reference>
<proteinExistence type="predicted"/>
<dbReference type="EMBL" id="JAJATZ010000003">
    <property type="protein sequence ID" value="MCB5199012.1"/>
    <property type="molecule type" value="Genomic_DNA"/>
</dbReference>
<accession>A0ABS8BTP1</accession>